<gene>
    <name evidence="2" type="ORF">FNH06_02890</name>
</gene>
<keyword evidence="3" id="KW-1185">Reference proteome</keyword>
<keyword evidence="2" id="KW-0808">Transferase</keyword>
<accession>A0A558ALV0</accession>
<feature type="domain" description="N-acetyltransferase" evidence="1">
    <location>
        <begin position="13"/>
        <end position="180"/>
    </location>
</feature>
<dbReference type="GO" id="GO:1990189">
    <property type="term" value="F:protein N-terminal-serine acetyltransferase activity"/>
    <property type="evidence" value="ECO:0007669"/>
    <property type="project" value="TreeGrafter"/>
</dbReference>
<sequence>MLHAAYPIHTERLILRPFTADDLDDLYAYHSRPDVVRYLYWETRDRAQARQALADRAGKQVLDAEGQSIVLAVVWRENGRVVGEVNLAWLSRAHRQGEIGFVFNPEFQGRGLATEAAEVLLRLGFRELGLHRIIGRCDARNRPSAAALERLGMRREAHLVHNEIFKGEWSDEFVYALLDHEWLNRRPAAPRAARPPV</sequence>
<comment type="caution">
    <text evidence="2">The sequence shown here is derived from an EMBL/GenBank/DDBJ whole genome shotgun (WGS) entry which is preliminary data.</text>
</comment>
<dbReference type="PANTHER" id="PTHR43441">
    <property type="entry name" value="RIBOSOMAL-PROTEIN-SERINE ACETYLTRANSFERASE"/>
    <property type="match status" value="1"/>
</dbReference>
<dbReference type="PANTHER" id="PTHR43441:SF11">
    <property type="entry name" value="RIBOSOMAL-PROTEIN-SERINE ACETYLTRANSFERASE"/>
    <property type="match status" value="1"/>
</dbReference>
<dbReference type="InterPro" id="IPR000182">
    <property type="entry name" value="GNAT_dom"/>
</dbReference>
<dbReference type="SUPFAM" id="SSF55729">
    <property type="entry name" value="Acyl-CoA N-acyltransferases (Nat)"/>
    <property type="match status" value="1"/>
</dbReference>
<evidence type="ECO:0000313" key="2">
    <source>
        <dbReference type="EMBL" id="TVT25238.1"/>
    </source>
</evidence>
<dbReference type="InterPro" id="IPR016181">
    <property type="entry name" value="Acyl_CoA_acyltransferase"/>
</dbReference>
<dbReference type="PROSITE" id="PS51186">
    <property type="entry name" value="GNAT"/>
    <property type="match status" value="1"/>
</dbReference>
<evidence type="ECO:0000313" key="3">
    <source>
        <dbReference type="Proteomes" id="UP000318578"/>
    </source>
</evidence>
<dbReference type="CDD" id="cd04301">
    <property type="entry name" value="NAT_SF"/>
    <property type="match status" value="1"/>
</dbReference>
<dbReference type="InterPro" id="IPR051908">
    <property type="entry name" value="Ribosomal_N-acetyltransferase"/>
</dbReference>
<dbReference type="GO" id="GO:0005737">
    <property type="term" value="C:cytoplasm"/>
    <property type="evidence" value="ECO:0007669"/>
    <property type="project" value="TreeGrafter"/>
</dbReference>
<dbReference type="EMBL" id="VJZA01000003">
    <property type="protein sequence ID" value="TVT25238.1"/>
    <property type="molecule type" value="Genomic_DNA"/>
</dbReference>
<dbReference type="Pfam" id="PF13302">
    <property type="entry name" value="Acetyltransf_3"/>
    <property type="match status" value="1"/>
</dbReference>
<dbReference type="AlphaFoldDB" id="A0A558ALV0"/>
<dbReference type="GO" id="GO:0008999">
    <property type="term" value="F:protein-N-terminal-alanine acetyltransferase activity"/>
    <property type="evidence" value="ECO:0007669"/>
    <property type="project" value="TreeGrafter"/>
</dbReference>
<evidence type="ECO:0000259" key="1">
    <source>
        <dbReference type="PROSITE" id="PS51186"/>
    </source>
</evidence>
<dbReference type="Gene3D" id="3.40.630.30">
    <property type="match status" value="1"/>
</dbReference>
<dbReference type="Proteomes" id="UP000318578">
    <property type="component" value="Unassembled WGS sequence"/>
</dbReference>
<organism evidence="2 3">
    <name type="scientific">Amycolatopsis acidiphila</name>
    <dbReference type="NCBI Taxonomy" id="715473"/>
    <lineage>
        <taxon>Bacteria</taxon>
        <taxon>Bacillati</taxon>
        <taxon>Actinomycetota</taxon>
        <taxon>Actinomycetes</taxon>
        <taxon>Pseudonocardiales</taxon>
        <taxon>Pseudonocardiaceae</taxon>
        <taxon>Amycolatopsis</taxon>
    </lineage>
</organism>
<proteinExistence type="predicted"/>
<reference evidence="2 3" key="1">
    <citation type="submission" date="2019-07" db="EMBL/GenBank/DDBJ databases">
        <title>New species of Amycolatopsis and Streptomyces.</title>
        <authorList>
            <person name="Duangmal K."/>
            <person name="Teo W.F.A."/>
            <person name="Lipun K."/>
        </authorList>
    </citation>
    <scope>NUCLEOTIDE SEQUENCE [LARGE SCALE GENOMIC DNA]</scope>
    <source>
        <strain evidence="2 3">JCM 30562</strain>
    </source>
</reference>
<dbReference type="RefSeq" id="WP_144633131.1">
    <property type="nucleotide sequence ID" value="NZ_BNAX01000014.1"/>
</dbReference>
<dbReference type="OrthoDB" id="9132139at2"/>
<protein>
    <submittedName>
        <fullName evidence="2">GNAT family N-acetyltransferase</fullName>
    </submittedName>
</protein>
<name>A0A558ALV0_9PSEU</name>